<dbReference type="InterPro" id="IPR011993">
    <property type="entry name" value="PH-like_dom_sf"/>
</dbReference>
<dbReference type="InterPro" id="IPR051364">
    <property type="entry name" value="Cytokinesis/Rho-signaling"/>
</dbReference>
<feature type="compositionally biased region" description="Polar residues" evidence="1">
    <location>
        <begin position="1129"/>
        <end position="1164"/>
    </location>
</feature>
<dbReference type="InParanoid" id="A0A6I9V9H8"/>
<accession>A0A6I9V9H8</accession>
<keyword evidence="3" id="KW-1185">Reference proteome</keyword>
<dbReference type="SUPFAM" id="SSF50729">
    <property type="entry name" value="PH domain-like"/>
    <property type="match status" value="1"/>
</dbReference>
<dbReference type="Gene3D" id="2.30.29.30">
    <property type="entry name" value="Pleckstrin-homology domain (PH domain)/Phosphotyrosine-binding domain (PTB)"/>
    <property type="match status" value="1"/>
</dbReference>
<feature type="region of interest" description="Disordered" evidence="1">
    <location>
        <begin position="706"/>
        <end position="764"/>
    </location>
</feature>
<feature type="compositionally biased region" description="Low complexity" evidence="1">
    <location>
        <begin position="653"/>
        <end position="666"/>
    </location>
</feature>
<feature type="domain" description="PH" evidence="2">
    <location>
        <begin position="1555"/>
        <end position="1667"/>
    </location>
</feature>
<dbReference type="KEGG" id="bdr:105227731"/>
<feature type="region of interest" description="Disordered" evidence="1">
    <location>
        <begin position="363"/>
        <end position="382"/>
    </location>
</feature>
<dbReference type="PROSITE" id="PS50003">
    <property type="entry name" value="PH_DOMAIN"/>
    <property type="match status" value="1"/>
</dbReference>
<dbReference type="OrthoDB" id="5915976at2759"/>
<dbReference type="GO" id="GO:0000915">
    <property type="term" value="P:actomyosin contractile ring assembly"/>
    <property type="evidence" value="ECO:0007669"/>
    <property type="project" value="TreeGrafter"/>
</dbReference>
<evidence type="ECO:0000313" key="3">
    <source>
        <dbReference type="Proteomes" id="UP001652620"/>
    </source>
</evidence>
<dbReference type="PANTHER" id="PTHR21538:SF23">
    <property type="entry name" value="ANILLIN"/>
    <property type="match status" value="1"/>
</dbReference>
<organism evidence="3 4">
    <name type="scientific">Bactrocera dorsalis</name>
    <name type="common">Oriental fruit fly</name>
    <name type="synonym">Dacus dorsalis</name>
    <dbReference type="NCBI Taxonomy" id="27457"/>
    <lineage>
        <taxon>Eukaryota</taxon>
        <taxon>Metazoa</taxon>
        <taxon>Ecdysozoa</taxon>
        <taxon>Arthropoda</taxon>
        <taxon>Hexapoda</taxon>
        <taxon>Insecta</taxon>
        <taxon>Pterygota</taxon>
        <taxon>Neoptera</taxon>
        <taxon>Endopterygota</taxon>
        <taxon>Diptera</taxon>
        <taxon>Brachycera</taxon>
        <taxon>Muscomorpha</taxon>
        <taxon>Tephritoidea</taxon>
        <taxon>Tephritidae</taxon>
        <taxon>Bactrocera</taxon>
        <taxon>Bactrocera</taxon>
    </lineage>
</organism>
<gene>
    <name evidence="4" type="primary">LOC105227731</name>
</gene>
<sequence length="1681" mass="188373">MTNPKIKKSNKKSSEAIVNVQHQQNNAENNELLNVLNDSDDGVELNLDDYSFGASSNSEGLGEEEDEANSCSSFSLQECINEFRARRIRRLSTQSREVTQVDELASGFVTEKNETKTFPDPADADLINQNRSNKEHERKCKPCRDGFCYCFTSDSGEGGGMCNAASASTRAAHVRHARRHRRSDCQEPGTLMPRSNTKPVDNGNGGPVSFKMPTEKESQALPKNPPKQERTKRNFTAEATSNAKELTAISRLETSAPDAPLIHIIQELHNNCVISEVRVNKHKLQASRQQSQSLNIPQITKSSPEKVTRTQMTRNMCEPTAPPLDSWNTANKPVKMKRETFAGPVLDKISEFDSMSDAFAYSTPLTSSSKHTDNGRRRHKGGGRLLQKRLSLSSVHYRPRRSLHAPPPKPPRTYFCLEEKSTVSSLSSTSPSLREAERILDEFLIRKGAMVRDAEKQIEKRNGKVDKASQVEMEKVLYASDRRRQQRKSCPTSLTEITPRRLPILPSCPSLSDLERSAMDSTKKYSNYEKNIRQIVEKPIKELTFGWKEPKITEMLNCDTNVKKRQFRSQAVQAEPQQTIGWQIPPKVDLDTVDGVCSNLAANIATKDTPVKSPPISTPKRARESQKFVWREQWRNLSPWCNKKSKGGDRTLKSSLKSSSRGLLNSSKKKILRLVTPKRDNLQPRRNYSSHSVGIQTSADELQAYEPSVTPQSPPGSYHSAVQTSTQTTTPTCSQNTNETEPQSFDFSRKVQAPPKKAPRATTSRKLNFPLGGCTEGNCTSCDGGTLSTSMKTKTYRSYHGDLDQDVTLSKLGYILGNIRAKLEASDEHAVRTFEEIGRREQRAVGFDCTDGHHRHQKTSSAARQRQEKRNIYQQEPIYSEIEEDSIHITGTPQYDNTTSAKELPVKPDVEVLYARVNKANKKPKSQSPQTTPIALGKLLHDSLRNLNTTSRANQLPTLQELSASDTSYMSPPQPHVSASDTSMTLSHCQSLNNVRMQEHHSPPKRDRNLSKSDLSLHRSEIFLDNLCRSELIADHENGERTEKINNSVLNKSGSSLRSDSMSHINTYRHFSTSTPTPNDSISYDTPNDADFDNVSQAAVSQLELSLASESMTSVAQNTPNKQFAPKFTTKSNLSTQRSSSCNPSSDIAFTSPSTRHQQSSSCPATPRKVQSDLQTQLPHTSSLKEIHQILEEDQQSVVGEQRKYSTPNTSTYGDIPPTNHAQSCIETPSSSNNFARYQRLKNALRKSFKRSTKFVKKETQRLSSSFSFPTPNIALTKSINAHNQTDPQLQSTTSTYDLDTLFALDEQAPVVEQLAQAVTICRQLPEVEISPEMVEAERLLLFSRLRRDVWPQRPLAAAMKAATRAAEQHTHRFYIDGMRLPVKVDVNQDFFFNYFYIVTFECGGVIKSTQSVECHNGQAIFSECGIEFASGLSEEDAVVRCDVFMLRLRKVSTLSLEPKRAVVKLPTARTPGTASSSSSADEIVSRFRLHASFTVNARNFVPYEYVACETKHTNKLCLRASTQNCLLPLTPRTKSTNLCAEIQLCGRAEIRFPKHTYSGFLNVQDPHTQHNWNRRWCSLDGLHLSVWSDENQMDDKLLLTLDMRTNVQTMPLQAASRELCARARSFCLQCALQKAGEAVDTATVFFAADTQDELDVWLAQLNEVLAFVHKWLRGVDDISG</sequence>
<feature type="compositionally biased region" description="Polar residues" evidence="1">
    <location>
        <begin position="684"/>
        <end position="693"/>
    </location>
</feature>
<dbReference type="GeneID" id="105227731"/>
<feature type="compositionally biased region" description="Polar residues" evidence="1">
    <location>
        <begin position="1068"/>
        <end position="1086"/>
    </location>
</feature>
<dbReference type="GO" id="GO:0005826">
    <property type="term" value="C:actomyosin contractile ring"/>
    <property type="evidence" value="ECO:0007669"/>
    <property type="project" value="TreeGrafter"/>
</dbReference>
<dbReference type="PANTHER" id="PTHR21538">
    <property type="entry name" value="ANILLIN/RHOTEKIN RTKN"/>
    <property type="match status" value="1"/>
</dbReference>
<dbReference type="GO" id="GO:0031106">
    <property type="term" value="P:septin ring organization"/>
    <property type="evidence" value="ECO:0007669"/>
    <property type="project" value="TreeGrafter"/>
</dbReference>
<dbReference type="SMART" id="SM00233">
    <property type="entry name" value="PH"/>
    <property type="match status" value="1"/>
</dbReference>
<feature type="region of interest" description="Disordered" evidence="1">
    <location>
        <begin position="641"/>
        <end position="693"/>
    </location>
</feature>
<proteinExistence type="predicted"/>
<dbReference type="RefSeq" id="XP_011205527.2">
    <property type="nucleotide sequence ID" value="XM_011207225.4"/>
</dbReference>
<dbReference type="GO" id="GO:0000281">
    <property type="term" value="P:mitotic cytokinesis"/>
    <property type="evidence" value="ECO:0007669"/>
    <property type="project" value="TreeGrafter"/>
</dbReference>
<reference evidence="4" key="1">
    <citation type="submission" date="2025-08" db="UniProtKB">
        <authorList>
            <consortium name="RefSeq"/>
        </authorList>
    </citation>
    <scope>IDENTIFICATION</scope>
    <source>
        <tissue evidence="4">Adult</tissue>
    </source>
</reference>
<evidence type="ECO:0000256" key="1">
    <source>
        <dbReference type="SAM" id="MobiDB-lite"/>
    </source>
</evidence>
<feature type="compositionally biased region" description="Low complexity" evidence="1">
    <location>
        <begin position="723"/>
        <end position="740"/>
    </location>
</feature>
<dbReference type="Pfam" id="PF00169">
    <property type="entry name" value="PH"/>
    <property type="match status" value="1"/>
</dbReference>
<dbReference type="InterPro" id="IPR001849">
    <property type="entry name" value="PH_domain"/>
</dbReference>
<feature type="region of interest" description="Disordered" evidence="1">
    <location>
        <begin position="1118"/>
        <end position="1168"/>
    </location>
</feature>
<dbReference type="Proteomes" id="UP001652620">
    <property type="component" value="Chromosome 3"/>
</dbReference>
<protein>
    <submittedName>
        <fullName evidence="4">Uncharacterized protein LOC105227731</fullName>
    </submittedName>
</protein>
<feature type="region of interest" description="Disordered" evidence="1">
    <location>
        <begin position="177"/>
        <end position="233"/>
    </location>
</feature>
<feature type="region of interest" description="Disordered" evidence="1">
    <location>
        <begin position="46"/>
        <end position="69"/>
    </location>
</feature>
<evidence type="ECO:0000259" key="2">
    <source>
        <dbReference type="PROSITE" id="PS50003"/>
    </source>
</evidence>
<feature type="region of interest" description="Disordered" evidence="1">
    <location>
        <begin position="1068"/>
        <end position="1090"/>
    </location>
</feature>
<name>A0A6I9V9H8_BACDO</name>
<evidence type="ECO:0000313" key="4">
    <source>
        <dbReference type="RefSeq" id="XP_011205527.2"/>
    </source>
</evidence>
<dbReference type="FunCoup" id="A0A6I9V9H8">
    <property type="interactions" value="35"/>
</dbReference>
<feature type="region of interest" description="Disordered" evidence="1">
    <location>
        <begin position="965"/>
        <end position="984"/>
    </location>
</feature>